<feature type="transmembrane region" description="Helical" evidence="1">
    <location>
        <begin position="138"/>
        <end position="156"/>
    </location>
</feature>
<sequence>MLSLGNEDHNLYQDWVLKMRNYIIDLVVLLIVLAGMVGGAFLPGQLTFLICTVVVWSLLGLRIGFRLQNKFVFYNCLNYTMMFGVLGVFITHAVSPIISGGNWLDRYPFFILVLAGFLGLGLSIILKRKYPPETFEKIARMAFFVAMAAIVYKLAFL</sequence>
<dbReference type="Proteomes" id="UP000316855">
    <property type="component" value="Chromosome"/>
</dbReference>
<evidence type="ECO:0000256" key="1">
    <source>
        <dbReference type="SAM" id="Phobius"/>
    </source>
</evidence>
<feature type="transmembrane region" description="Helical" evidence="1">
    <location>
        <begin position="21"/>
        <end position="41"/>
    </location>
</feature>
<dbReference type="EMBL" id="CP036343">
    <property type="protein sequence ID" value="QDT92967.1"/>
    <property type="molecule type" value="Genomic_DNA"/>
</dbReference>
<name>A0A517VJ04_9PLAN</name>
<evidence type="ECO:0000313" key="2">
    <source>
        <dbReference type="EMBL" id="QDT92967.1"/>
    </source>
</evidence>
<organism evidence="2 3">
    <name type="scientific">Gimesia algae</name>
    <dbReference type="NCBI Taxonomy" id="2527971"/>
    <lineage>
        <taxon>Bacteria</taxon>
        <taxon>Pseudomonadati</taxon>
        <taxon>Planctomycetota</taxon>
        <taxon>Planctomycetia</taxon>
        <taxon>Planctomycetales</taxon>
        <taxon>Planctomycetaceae</taxon>
        <taxon>Gimesia</taxon>
    </lineage>
</organism>
<evidence type="ECO:0000313" key="3">
    <source>
        <dbReference type="Proteomes" id="UP000316855"/>
    </source>
</evidence>
<dbReference type="AlphaFoldDB" id="A0A517VJ04"/>
<proteinExistence type="predicted"/>
<keyword evidence="1" id="KW-0812">Transmembrane</keyword>
<keyword evidence="1" id="KW-1133">Transmembrane helix</keyword>
<feature type="transmembrane region" description="Helical" evidence="1">
    <location>
        <begin position="47"/>
        <end position="65"/>
    </location>
</feature>
<dbReference type="KEGG" id="gax:Pan161_46390"/>
<gene>
    <name evidence="2" type="ORF">Pan161_46390</name>
</gene>
<feature type="transmembrane region" description="Helical" evidence="1">
    <location>
        <begin position="107"/>
        <end position="126"/>
    </location>
</feature>
<accession>A0A517VJ04</accession>
<feature type="transmembrane region" description="Helical" evidence="1">
    <location>
        <begin position="72"/>
        <end position="95"/>
    </location>
</feature>
<protein>
    <submittedName>
        <fullName evidence="2">Uncharacterized protein</fullName>
    </submittedName>
</protein>
<keyword evidence="1" id="KW-0472">Membrane</keyword>
<reference evidence="2 3" key="1">
    <citation type="submission" date="2019-02" db="EMBL/GenBank/DDBJ databases">
        <title>Deep-cultivation of Planctomycetes and their phenomic and genomic characterization uncovers novel biology.</title>
        <authorList>
            <person name="Wiegand S."/>
            <person name="Jogler M."/>
            <person name="Boedeker C."/>
            <person name="Pinto D."/>
            <person name="Vollmers J."/>
            <person name="Rivas-Marin E."/>
            <person name="Kohn T."/>
            <person name="Peeters S.H."/>
            <person name="Heuer A."/>
            <person name="Rast P."/>
            <person name="Oberbeckmann S."/>
            <person name="Bunk B."/>
            <person name="Jeske O."/>
            <person name="Meyerdierks A."/>
            <person name="Storesund J.E."/>
            <person name="Kallscheuer N."/>
            <person name="Luecker S."/>
            <person name="Lage O.M."/>
            <person name="Pohl T."/>
            <person name="Merkel B.J."/>
            <person name="Hornburger P."/>
            <person name="Mueller R.-W."/>
            <person name="Bruemmer F."/>
            <person name="Labrenz M."/>
            <person name="Spormann A.M."/>
            <person name="Op den Camp H."/>
            <person name="Overmann J."/>
            <person name="Amann R."/>
            <person name="Jetten M.S.M."/>
            <person name="Mascher T."/>
            <person name="Medema M.H."/>
            <person name="Devos D.P."/>
            <person name="Kaster A.-K."/>
            <person name="Ovreas L."/>
            <person name="Rohde M."/>
            <person name="Galperin M.Y."/>
            <person name="Jogler C."/>
        </authorList>
    </citation>
    <scope>NUCLEOTIDE SEQUENCE [LARGE SCALE GENOMIC DNA]</scope>
    <source>
        <strain evidence="2 3">Pan161</strain>
    </source>
</reference>
<keyword evidence="3" id="KW-1185">Reference proteome</keyword>